<keyword evidence="1" id="KW-0732">Signal</keyword>
<accession>A0A1X6P4L7</accession>
<evidence type="ECO:0000256" key="1">
    <source>
        <dbReference type="SAM" id="SignalP"/>
    </source>
</evidence>
<feature type="signal peptide" evidence="1">
    <location>
        <begin position="1"/>
        <end position="26"/>
    </location>
</feature>
<evidence type="ECO:0000313" key="3">
    <source>
        <dbReference type="Proteomes" id="UP000218209"/>
    </source>
</evidence>
<protein>
    <submittedName>
        <fullName evidence="2">Uncharacterized protein</fullName>
    </submittedName>
</protein>
<feature type="chain" id="PRO_5013208190" evidence="1">
    <location>
        <begin position="27"/>
        <end position="227"/>
    </location>
</feature>
<keyword evidence="3" id="KW-1185">Reference proteome</keyword>
<sequence>MGATTMAASVAATALLVLTVVSSTAAWEQCNVTCCATGWEHTSADPDVAVSRRAYKICQLTPSEASLAGPHPLQMLCFNGGGSLFPACPGVPVTYTIPSPPPELGHVDVCGEASCLQPGWPALHHGRTCRLFPHFPYPITCDFWLRVLGQGILRRRLEPYGRGVTQQVAAAAGVVGVYRTAVAGAPLEVAAGEADVDDPEAALAELAPRAYWVDHHVLAPAGDGTEG</sequence>
<organism evidence="2 3">
    <name type="scientific">Porphyra umbilicalis</name>
    <name type="common">Purple laver</name>
    <name type="synonym">Red alga</name>
    <dbReference type="NCBI Taxonomy" id="2786"/>
    <lineage>
        <taxon>Eukaryota</taxon>
        <taxon>Rhodophyta</taxon>
        <taxon>Bangiophyceae</taxon>
        <taxon>Bangiales</taxon>
        <taxon>Bangiaceae</taxon>
        <taxon>Porphyra</taxon>
    </lineage>
</organism>
<evidence type="ECO:0000313" key="2">
    <source>
        <dbReference type="EMBL" id="OSX75797.1"/>
    </source>
</evidence>
<name>A0A1X6P4L7_PORUM</name>
<dbReference type="EMBL" id="KV918890">
    <property type="protein sequence ID" value="OSX75797.1"/>
    <property type="molecule type" value="Genomic_DNA"/>
</dbReference>
<dbReference type="AlphaFoldDB" id="A0A1X6P4L7"/>
<proteinExistence type="predicted"/>
<gene>
    <name evidence="2" type="ORF">BU14_0220s0028</name>
</gene>
<reference evidence="2 3" key="1">
    <citation type="submission" date="2017-03" db="EMBL/GenBank/DDBJ databases">
        <title>WGS assembly of Porphyra umbilicalis.</title>
        <authorList>
            <person name="Brawley S.H."/>
            <person name="Blouin N.A."/>
            <person name="Ficko-Blean E."/>
            <person name="Wheeler G.L."/>
            <person name="Lohr M."/>
            <person name="Goodson H.V."/>
            <person name="Jenkins J.W."/>
            <person name="Blaby-Haas C.E."/>
            <person name="Helliwell K.E."/>
            <person name="Chan C."/>
            <person name="Marriage T."/>
            <person name="Bhattacharya D."/>
            <person name="Klein A.S."/>
            <person name="Badis Y."/>
            <person name="Brodie J."/>
            <person name="Cao Y."/>
            <person name="Collen J."/>
            <person name="Dittami S.M."/>
            <person name="Gachon C.M."/>
            <person name="Green B.R."/>
            <person name="Karpowicz S."/>
            <person name="Kim J.W."/>
            <person name="Kudahl U."/>
            <person name="Lin S."/>
            <person name="Michel G."/>
            <person name="Mittag M."/>
            <person name="Olson B.J."/>
            <person name="Pangilinan J."/>
            <person name="Peng Y."/>
            <person name="Qiu H."/>
            <person name="Shu S."/>
            <person name="Singer J.T."/>
            <person name="Smith A.G."/>
            <person name="Sprecher B.N."/>
            <person name="Wagner V."/>
            <person name="Wang W."/>
            <person name="Wang Z.-Y."/>
            <person name="Yan J."/>
            <person name="Yarish C."/>
            <person name="Zoeuner-Riek S."/>
            <person name="Zhuang Y."/>
            <person name="Zou Y."/>
            <person name="Lindquist E.A."/>
            <person name="Grimwood J."/>
            <person name="Barry K."/>
            <person name="Rokhsar D.S."/>
            <person name="Schmutz J."/>
            <person name="Stiller J.W."/>
            <person name="Grossman A.R."/>
            <person name="Prochnik S.E."/>
        </authorList>
    </citation>
    <scope>NUCLEOTIDE SEQUENCE [LARGE SCALE GENOMIC DNA]</scope>
    <source>
        <strain evidence="2">4086291</strain>
    </source>
</reference>
<dbReference type="Proteomes" id="UP000218209">
    <property type="component" value="Unassembled WGS sequence"/>
</dbReference>